<evidence type="ECO:0000313" key="1">
    <source>
        <dbReference type="EMBL" id="VFU63779.1"/>
    </source>
</evidence>
<dbReference type="AlphaFoldDB" id="A0A6N2NAI0"/>
<name>A0A6N2NAI0_SALVM</name>
<protein>
    <submittedName>
        <fullName evidence="1">Uncharacterized protein</fullName>
    </submittedName>
</protein>
<sequence length="72" mass="8524">MMQLRGSSDRQHEEFRDFRFRQTTSAIEYTRKGGFQCVQGISSMMDCCAVKRLKDAMPLEERFNSKQKLMHD</sequence>
<gene>
    <name evidence="1" type="ORF">SVIM_LOCUS486461</name>
</gene>
<accession>A0A6N2NAI0</accession>
<dbReference type="EMBL" id="CAADRP010002226">
    <property type="protein sequence ID" value="VFU63779.1"/>
    <property type="molecule type" value="Genomic_DNA"/>
</dbReference>
<proteinExistence type="predicted"/>
<reference evidence="1" key="1">
    <citation type="submission" date="2019-03" db="EMBL/GenBank/DDBJ databases">
        <authorList>
            <person name="Mank J."/>
            <person name="Almeida P."/>
        </authorList>
    </citation>
    <scope>NUCLEOTIDE SEQUENCE</scope>
    <source>
        <strain evidence="1">78183</strain>
    </source>
</reference>
<organism evidence="1">
    <name type="scientific">Salix viminalis</name>
    <name type="common">Common osier</name>
    <name type="synonym">Basket willow</name>
    <dbReference type="NCBI Taxonomy" id="40686"/>
    <lineage>
        <taxon>Eukaryota</taxon>
        <taxon>Viridiplantae</taxon>
        <taxon>Streptophyta</taxon>
        <taxon>Embryophyta</taxon>
        <taxon>Tracheophyta</taxon>
        <taxon>Spermatophyta</taxon>
        <taxon>Magnoliopsida</taxon>
        <taxon>eudicotyledons</taxon>
        <taxon>Gunneridae</taxon>
        <taxon>Pentapetalae</taxon>
        <taxon>rosids</taxon>
        <taxon>fabids</taxon>
        <taxon>Malpighiales</taxon>
        <taxon>Salicaceae</taxon>
        <taxon>Saliceae</taxon>
        <taxon>Salix</taxon>
    </lineage>
</organism>